<comment type="caution">
    <text evidence="16">The sequence shown here is derived from an EMBL/GenBank/DDBJ whole genome shotgun (WGS) entry which is preliminary data.</text>
</comment>
<dbReference type="PANTHER" id="PTHR11533:SF174">
    <property type="entry name" value="PUROMYCIN-SENSITIVE AMINOPEPTIDASE-RELATED"/>
    <property type="match status" value="1"/>
</dbReference>
<dbReference type="Gene3D" id="1.25.50.20">
    <property type="match status" value="1"/>
</dbReference>
<dbReference type="InterPro" id="IPR050344">
    <property type="entry name" value="Peptidase_M1_aminopeptidases"/>
</dbReference>
<feature type="domain" description="Aminopeptidase N-like N-terminal" evidence="15">
    <location>
        <begin position="65"/>
        <end position="259"/>
    </location>
</feature>
<evidence type="ECO:0000256" key="1">
    <source>
        <dbReference type="ARBA" id="ARBA00004609"/>
    </source>
</evidence>
<gene>
    <name evidence="16" type="ORF">DERF_007337</name>
</gene>
<keyword evidence="8 12" id="KW-0482">Metalloprotease</keyword>
<evidence type="ECO:0000259" key="15">
    <source>
        <dbReference type="Pfam" id="PF17900"/>
    </source>
</evidence>
<dbReference type="InterPro" id="IPR014782">
    <property type="entry name" value="Peptidase_M1_dom"/>
</dbReference>
<feature type="domain" description="ERAP1-like C-terminal" evidence="14">
    <location>
        <begin position="592"/>
        <end position="908"/>
    </location>
</feature>
<proteinExistence type="inferred from homology"/>
<feature type="domain" description="Peptidase M1 membrane alanine aminopeptidase" evidence="13">
    <location>
        <begin position="294"/>
        <end position="511"/>
    </location>
</feature>
<dbReference type="EMBL" id="ASGP02000003">
    <property type="protein sequence ID" value="KAH9516606.1"/>
    <property type="molecule type" value="Genomic_DNA"/>
</dbReference>
<dbReference type="GO" id="GO:0042277">
    <property type="term" value="F:peptide binding"/>
    <property type="evidence" value="ECO:0007669"/>
    <property type="project" value="TreeGrafter"/>
</dbReference>
<dbReference type="PRINTS" id="PR00756">
    <property type="entry name" value="ALADIPTASE"/>
</dbReference>
<comment type="subcellular location">
    <subcellularLocation>
        <location evidence="1">Cell membrane</location>
        <topology evidence="1">Lipid-anchor</topology>
        <topology evidence="1">GPI-anchor</topology>
    </subcellularLocation>
</comment>
<keyword evidence="17" id="KW-1185">Reference proteome</keyword>
<dbReference type="GO" id="GO:0070006">
    <property type="term" value="F:metalloaminopeptidase activity"/>
    <property type="evidence" value="ECO:0007669"/>
    <property type="project" value="TreeGrafter"/>
</dbReference>
<dbReference type="InterPro" id="IPR042097">
    <property type="entry name" value="Aminopeptidase_N-like_N_sf"/>
</dbReference>
<feature type="non-terminal residue" evidence="16">
    <location>
        <position position="928"/>
    </location>
</feature>
<organism evidence="16 17">
    <name type="scientific">Dermatophagoides farinae</name>
    <name type="common">American house dust mite</name>
    <dbReference type="NCBI Taxonomy" id="6954"/>
    <lineage>
        <taxon>Eukaryota</taxon>
        <taxon>Metazoa</taxon>
        <taxon>Ecdysozoa</taxon>
        <taxon>Arthropoda</taxon>
        <taxon>Chelicerata</taxon>
        <taxon>Arachnida</taxon>
        <taxon>Acari</taxon>
        <taxon>Acariformes</taxon>
        <taxon>Sarcoptiformes</taxon>
        <taxon>Astigmata</taxon>
        <taxon>Psoroptidia</taxon>
        <taxon>Analgoidea</taxon>
        <taxon>Pyroglyphidae</taxon>
        <taxon>Dermatophagoidinae</taxon>
        <taxon>Dermatophagoides</taxon>
    </lineage>
</organism>
<evidence type="ECO:0000256" key="5">
    <source>
        <dbReference type="ARBA" id="ARBA00022723"/>
    </source>
</evidence>
<dbReference type="Pfam" id="PF17900">
    <property type="entry name" value="Peptidase_M1_N"/>
    <property type="match status" value="1"/>
</dbReference>
<dbReference type="InterPro" id="IPR045357">
    <property type="entry name" value="Aminopeptidase_N-like_N"/>
</dbReference>
<dbReference type="GO" id="GO:0043171">
    <property type="term" value="P:peptide catabolic process"/>
    <property type="evidence" value="ECO:0007669"/>
    <property type="project" value="TreeGrafter"/>
</dbReference>
<dbReference type="Pfam" id="PF01433">
    <property type="entry name" value="Peptidase_M1"/>
    <property type="match status" value="1"/>
</dbReference>
<keyword evidence="3 12" id="KW-0031">Aminopeptidase</keyword>
<comment type="similarity">
    <text evidence="2 12">Belongs to the peptidase M1 family.</text>
</comment>
<keyword evidence="7 10" id="KW-0862">Zinc</keyword>
<evidence type="ECO:0000256" key="8">
    <source>
        <dbReference type="ARBA" id="ARBA00023049"/>
    </source>
</evidence>
<dbReference type="Proteomes" id="UP000790347">
    <property type="component" value="Unassembled WGS sequence"/>
</dbReference>
<evidence type="ECO:0000256" key="3">
    <source>
        <dbReference type="ARBA" id="ARBA00022438"/>
    </source>
</evidence>
<dbReference type="GO" id="GO:0005886">
    <property type="term" value="C:plasma membrane"/>
    <property type="evidence" value="ECO:0007669"/>
    <property type="project" value="UniProtKB-SubCell"/>
</dbReference>
<evidence type="ECO:0000259" key="14">
    <source>
        <dbReference type="Pfam" id="PF11838"/>
    </source>
</evidence>
<dbReference type="InterPro" id="IPR027268">
    <property type="entry name" value="Peptidase_M4/M1_CTD_sf"/>
</dbReference>
<dbReference type="AlphaFoldDB" id="A0A922HXZ0"/>
<evidence type="ECO:0000313" key="16">
    <source>
        <dbReference type="EMBL" id="KAH9516606.1"/>
    </source>
</evidence>
<reference evidence="16" key="2">
    <citation type="journal article" date="2022" name="Res Sq">
        <title>Comparative Genomics Reveals Insights into the Divergent Evolution of Astigmatic Mites and Household Pest Adaptations.</title>
        <authorList>
            <person name="Xiong Q."/>
            <person name="Wan A.T.-Y."/>
            <person name="Liu X.-Y."/>
            <person name="Fung C.S.-H."/>
            <person name="Xiao X."/>
            <person name="Malainual N."/>
            <person name="Hou J."/>
            <person name="Wang L."/>
            <person name="Wang M."/>
            <person name="Yang K."/>
            <person name="Cui Y."/>
            <person name="Leung E."/>
            <person name="Nong W."/>
            <person name="Shin S.-K."/>
            <person name="Au S."/>
            <person name="Jeong K.Y."/>
            <person name="Chew F.T."/>
            <person name="Hui J."/>
            <person name="Leung T.F."/>
            <person name="Tungtrongchitr A."/>
            <person name="Zhong N."/>
            <person name="Liu Z."/>
            <person name="Tsui S."/>
        </authorList>
    </citation>
    <scope>NUCLEOTIDE SEQUENCE</scope>
    <source>
        <strain evidence="16">Derf</strain>
        <tissue evidence="16">Whole organism</tissue>
    </source>
</reference>
<dbReference type="EC" id="3.4.11.-" evidence="12"/>
<comment type="cofactor">
    <cofactor evidence="10 12">
        <name>Zn(2+)</name>
        <dbReference type="ChEBI" id="CHEBI:29105"/>
    </cofactor>
    <text evidence="10 12">Binds 1 zinc ion per subunit.</text>
</comment>
<evidence type="ECO:0000259" key="13">
    <source>
        <dbReference type="Pfam" id="PF01433"/>
    </source>
</evidence>
<dbReference type="InterPro" id="IPR034016">
    <property type="entry name" value="M1_APN-typ"/>
</dbReference>
<dbReference type="GO" id="GO:0006508">
    <property type="term" value="P:proteolysis"/>
    <property type="evidence" value="ECO:0007669"/>
    <property type="project" value="UniProtKB-KW"/>
</dbReference>
<dbReference type="CDD" id="cd09601">
    <property type="entry name" value="M1_APN-Q_like"/>
    <property type="match status" value="1"/>
</dbReference>
<dbReference type="Pfam" id="PF11838">
    <property type="entry name" value="ERAP1_C"/>
    <property type="match status" value="1"/>
</dbReference>
<evidence type="ECO:0000256" key="11">
    <source>
        <dbReference type="PIRSR" id="PIRSR634016-4"/>
    </source>
</evidence>
<feature type="active site" description="Proton acceptor" evidence="9">
    <location>
        <position position="367"/>
    </location>
</feature>
<dbReference type="FunFam" id="2.60.40.1730:FF:000002">
    <property type="entry name" value="Aminopeptidase"/>
    <property type="match status" value="1"/>
</dbReference>
<evidence type="ECO:0000256" key="2">
    <source>
        <dbReference type="ARBA" id="ARBA00010136"/>
    </source>
</evidence>
<feature type="site" description="Transition state stabilizer" evidence="11">
    <location>
        <position position="452"/>
    </location>
</feature>
<dbReference type="Gene3D" id="2.60.40.1910">
    <property type="match status" value="1"/>
</dbReference>
<dbReference type="Gene3D" id="2.60.40.1730">
    <property type="entry name" value="tricorn interacting facor f3 domain"/>
    <property type="match status" value="1"/>
</dbReference>
<dbReference type="InterPro" id="IPR024571">
    <property type="entry name" value="ERAP1-like_C_dom"/>
</dbReference>
<feature type="binding site" evidence="10">
    <location>
        <position position="370"/>
    </location>
    <ligand>
        <name>Zn(2+)</name>
        <dbReference type="ChEBI" id="CHEBI:29105"/>
        <note>catalytic</note>
    </ligand>
</feature>
<dbReference type="InterPro" id="IPR001930">
    <property type="entry name" value="Peptidase_M1"/>
</dbReference>
<dbReference type="GO" id="GO:0008270">
    <property type="term" value="F:zinc ion binding"/>
    <property type="evidence" value="ECO:0007669"/>
    <property type="project" value="UniProtKB-UniRule"/>
</dbReference>
<sequence>TITSRLYSHFRIFIAEKQFFSPSFQIYRSSIYVSIHRPFSDLCTNKKMATENKRPFKRLPCLITPINYQIRLAPNFEKLSFEGSESIDIKVNESTSEIVLNSNKLTMENSAEKCNVKLPKDDKTIKIKEIKYNAEEETVTLSLDEKLEPGMNAILNLEFTGEFNKQLHGFYISRYIGPDGKERLSAVTQFESTYARQAFPCWDEPAHKATFDITLIIPAGDNDDKIVALSNMPMKEEIRDSQKRRVVKFERTPIMSTYLVAFVIGEYDYIETRSKHGVLVRVYTPLQKSEQGRFALDVAARSLDFLTDYFQIPYPLIKLDLIALSDFDGGAMENWGLITYREECLLVDPANTSTIKKQNISLVVAHELSHQWFGNLVTMEWWTHLWLNEGFAMFMEFLCVDHIFPEFNIWKQFVSDIFLSAMDLDSLDNSHPIEILVGHPSEVDEIFDTISYEKGASVIRMLYHYIGDEIFRKGMKMYLSRHSYKNAQTEDLWNALEEASQKPVRRMMTTWTMQKGYPVVTVNCQGSRRLELTQEKFNSNGRLSDADKTLLWAVPVQVITAHNVQKPKSEILFEKRNDFLELDDTIDLQKEWIKLNPSAVATYRVQYQPEELFIRLFEEGIGQQKLDPVDRLNLINDLYSMTLAGRNNSEVLFRAIDSFRNECEYTVWTVISIIMAKYNQLLHGYDFHPKFVQFGSNLITYKVFGEIGWDPKPAEPYLQTLLRPLLINRLVTFEYPEIIKKCQEAFDDHVTKRKSIPADLRSAVYRAMAHQSTEEIWDKFMKLYDETDLQEEKNRLASSLGAVKKSEFIDRVLKFAISDKVRSQDSVFVVASVARNPVARRAAWEFYLANFELFKNRYENGFLGNLLVKSVTENFQTEEMAHEIEEFFRKNPVQAWERSIQQSIETVRLNAAMMARDTEKLTKYFQMK</sequence>
<evidence type="ECO:0000256" key="12">
    <source>
        <dbReference type="RuleBase" id="RU364040"/>
    </source>
</evidence>
<feature type="binding site" evidence="10">
    <location>
        <position position="389"/>
    </location>
    <ligand>
        <name>Zn(2+)</name>
        <dbReference type="ChEBI" id="CHEBI:29105"/>
        <note>catalytic</note>
    </ligand>
</feature>
<protein>
    <recommendedName>
        <fullName evidence="12">Aminopeptidase</fullName>
        <ecNumber evidence="12">3.4.11.-</ecNumber>
    </recommendedName>
</protein>
<dbReference type="PANTHER" id="PTHR11533">
    <property type="entry name" value="PROTEASE M1 ZINC METALLOPROTEASE"/>
    <property type="match status" value="1"/>
</dbReference>
<evidence type="ECO:0000256" key="4">
    <source>
        <dbReference type="ARBA" id="ARBA00022670"/>
    </source>
</evidence>
<keyword evidence="5 10" id="KW-0479">Metal-binding</keyword>
<evidence type="ECO:0000256" key="6">
    <source>
        <dbReference type="ARBA" id="ARBA00022801"/>
    </source>
</evidence>
<feature type="binding site" evidence="10">
    <location>
        <position position="366"/>
    </location>
    <ligand>
        <name>Zn(2+)</name>
        <dbReference type="ChEBI" id="CHEBI:29105"/>
        <note>catalytic</note>
    </ligand>
</feature>
<dbReference type="SUPFAM" id="SSF63737">
    <property type="entry name" value="Leukotriene A4 hydrolase N-terminal domain"/>
    <property type="match status" value="1"/>
</dbReference>
<dbReference type="FunFam" id="1.25.50.20:FF:000002">
    <property type="entry name" value="Aminopeptidase"/>
    <property type="match status" value="1"/>
</dbReference>
<evidence type="ECO:0000256" key="10">
    <source>
        <dbReference type="PIRSR" id="PIRSR634016-3"/>
    </source>
</evidence>
<keyword evidence="6 12" id="KW-0378">Hydrolase</keyword>
<dbReference type="SUPFAM" id="SSF55486">
    <property type="entry name" value="Metalloproteases ('zincins'), catalytic domain"/>
    <property type="match status" value="1"/>
</dbReference>
<evidence type="ECO:0000256" key="7">
    <source>
        <dbReference type="ARBA" id="ARBA00022833"/>
    </source>
</evidence>
<dbReference type="Gene3D" id="1.10.390.10">
    <property type="entry name" value="Neutral Protease Domain 2"/>
    <property type="match status" value="1"/>
</dbReference>
<dbReference type="GO" id="GO:0005737">
    <property type="term" value="C:cytoplasm"/>
    <property type="evidence" value="ECO:0007669"/>
    <property type="project" value="TreeGrafter"/>
</dbReference>
<dbReference type="GO" id="GO:0005615">
    <property type="term" value="C:extracellular space"/>
    <property type="evidence" value="ECO:0007669"/>
    <property type="project" value="TreeGrafter"/>
</dbReference>
<reference evidence="16" key="1">
    <citation type="submission" date="2013-05" db="EMBL/GenBank/DDBJ databases">
        <authorList>
            <person name="Yim A.K.Y."/>
            <person name="Chan T.F."/>
            <person name="Ji K.M."/>
            <person name="Liu X.Y."/>
            <person name="Zhou J.W."/>
            <person name="Li R.Q."/>
            <person name="Yang K.Y."/>
            <person name="Li J."/>
            <person name="Li M."/>
            <person name="Law P.T.W."/>
            <person name="Wu Y.L."/>
            <person name="Cai Z.L."/>
            <person name="Qin H."/>
            <person name="Bao Y."/>
            <person name="Leung R.K.K."/>
            <person name="Ng P.K.S."/>
            <person name="Zou J."/>
            <person name="Zhong X.J."/>
            <person name="Ran P.X."/>
            <person name="Zhong N.S."/>
            <person name="Liu Z.G."/>
            <person name="Tsui S.K.W."/>
        </authorList>
    </citation>
    <scope>NUCLEOTIDE SEQUENCE</scope>
    <source>
        <strain evidence="16">Derf</strain>
        <tissue evidence="16">Whole organism</tissue>
    </source>
</reference>
<evidence type="ECO:0000313" key="17">
    <source>
        <dbReference type="Proteomes" id="UP000790347"/>
    </source>
</evidence>
<dbReference type="FunFam" id="1.10.390.10:FF:000001">
    <property type="entry name" value="Aminopeptidase"/>
    <property type="match status" value="1"/>
</dbReference>
<evidence type="ECO:0000256" key="9">
    <source>
        <dbReference type="PIRSR" id="PIRSR634016-1"/>
    </source>
</evidence>
<name>A0A922HXZ0_DERFA</name>
<accession>A0A922HXZ0</accession>
<keyword evidence="4 12" id="KW-0645">Protease</keyword>